<evidence type="ECO:0000313" key="1">
    <source>
        <dbReference type="EMBL" id="NEC51145.1"/>
    </source>
</evidence>
<feature type="non-terminal residue" evidence="1">
    <location>
        <position position="69"/>
    </location>
</feature>
<reference evidence="1 2" key="1">
    <citation type="submission" date="2020-01" db="EMBL/GenBank/DDBJ databases">
        <title>Insect and environment-associated Actinomycetes.</title>
        <authorList>
            <person name="Currrie C."/>
            <person name="Chevrette M."/>
            <person name="Carlson C."/>
            <person name="Stubbendieck R."/>
            <person name="Wendt-Pienkowski E."/>
        </authorList>
    </citation>
    <scope>NUCLEOTIDE SEQUENCE [LARGE SCALE GENOMIC DNA]</scope>
    <source>
        <strain evidence="1 2">SID8189</strain>
    </source>
</reference>
<dbReference type="EMBL" id="JAAGNA010000760">
    <property type="protein sequence ID" value="NEC51145.1"/>
    <property type="molecule type" value="Genomic_DNA"/>
</dbReference>
<evidence type="ECO:0000313" key="2">
    <source>
        <dbReference type="Proteomes" id="UP000471745"/>
    </source>
</evidence>
<sequence length="69" mass="7366">GNGTRLVDVAFAPEELDADAVPELLRRTALRTRALKALPRPQLGHGAALLTAPWAPVGCRAALTRGLRR</sequence>
<dbReference type="Proteomes" id="UP000471745">
    <property type="component" value="Unassembled WGS sequence"/>
</dbReference>
<protein>
    <submittedName>
        <fullName evidence="1">Condensation protein</fullName>
    </submittedName>
</protein>
<accession>A0A9X5CMC4</accession>
<proteinExistence type="predicted"/>
<gene>
    <name evidence="1" type="ORF">G3I18_21640</name>
</gene>
<organism evidence="1 2">
    <name type="scientific">Actinospica acidiphila</name>
    <dbReference type="NCBI Taxonomy" id="304899"/>
    <lineage>
        <taxon>Bacteria</taxon>
        <taxon>Bacillati</taxon>
        <taxon>Actinomycetota</taxon>
        <taxon>Actinomycetes</taxon>
        <taxon>Catenulisporales</taxon>
        <taxon>Actinospicaceae</taxon>
        <taxon>Actinospica</taxon>
    </lineage>
</organism>
<comment type="caution">
    <text evidence="1">The sequence shown here is derived from an EMBL/GenBank/DDBJ whole genome shotgun (WGS) entry which is preliminary data.</text>
</comment>
<feature type="non-terminal residue" evidence="1">
    <location>
        <position position="1"/>
    </location>
</feature>
<keyword evidence="2" id="KW-1185">Reference proteome</keyword>
<name>A0A9X5CMC4_9ACTN</name>
<dbReference type="AlphaFoldDB" id="A0A9X5CMC4"/>